<dbReference type="Proteomes" id="UP000767334">
    <property type="component" value="Unassembled WGS sequence"/>
</dbReference>
<evidence type="ECO:0000256" key="2">
    <source>
        <dbReference type="ARBA" id="ARBA00022475"/>
    </source>
</evidence>
<dbReference type="InterPro" id="IPR002797">
    <property type="entry name" value="Polysacc_synth"/>
</dbReference>
<feature type="transmembrane region" description="Helical" evidence="6">
    <location>
        <begin position="350"/>
        <end position="374"/>
    </location>
</feature>
<feature type="transmembrane region" description="Helical" evidence="6">
    <location>
        <begin position="20"/>
        <end position="42"/>
    </location>
</feature>
<reference evidence="7 8" key="1">
    <citation type="journal article" date="2021" name="Sci. Rep.">
        <title>The distribution of antibiotic resistance genes in chicken gut microbiota commensals.</title>
        <authorList>
            <person name="Juricova H."/>
            <person name="Matiasovicova J."/>
            <person name="Kubasova T."/>
            <person name="Cejkova D."/>
            <person name="Rychlik I."/>
        </authorList>
    </citation>
    <scope>NUCLEOTIDE SEQUENCE [LARGE SCALE GENOMIC DNA]</scope>
    <source>
        <strain evidence="7 8">An435</strain>
    </source>
</reference>
<keyword evidence="2" id="KW-1003">Cell membrane</keyword>
<feature type="transmembrane region" description="Helical" evidence="6">
    <location>
        <begin position="316"/>
        <end position="338"/>
    </location>
</feature>
<feature type="transmembrane region" description="Helical" evidence="6">
    <location>
        <begin position="135"/>
        <end position="156"/>
    </location>
</feature>
<comment type="caution">
    <text evidence="7">The sequence shown here is derived from an EMBL/GenBank/DDBJ whole genome shotgun (WGS) entry which is preliminary data.</text>
</comment>
<feature type="transmembrane region" description="Helical" evidence="6">
    <location>
        <begin position="192"/>
        <end position="213"/>
    </location>
</feature>
<evidence type="ECO:0000256" key="5">
    <source>
        <dbReference type="ARBA" id="ARBA00023136"/>
    </source>
</evidence>
<name>A0ABS2FCN9_9CLOT</name>
<evidence type="ECO:0000313" key="8">
    <source>
        <dbReference type="Proteomes" id="UP000767334"/>
    </source>
</evidence>
<comment type="subcellular location">
    <subcellularLocation>
        <location evidence="1">Cell membrane</location>
        <topology evidence="1">Multi-pass membrane protein</topology>
    </subcellularLocation>
</comment>
<keyword evidence="3 6" id="KW-0812">Transmembrane</keyword>
<dbReference type="PANTHER" id="PTHR30250">
    <property type="entry name" value="PST FAMILY PREDICTED COLANIC ACID TRANSPORTER"/>
    <property type="match status" value="1"/>
</dbReference>
<keyword evidence="4 6" id="KW-1133">Transmembrane helix</keyword>
<feature type="transmembrane region" description="Helical" evidence="6">
    <location>
        <begin position="48"/>
        <end position="70"/>
    </location>
</feature>
<dbReference type="InterPro" id="IPR050833">
    <property type="entry name" value="Poly_Biosynth_Transport"/>
</dbReference>
<feature type="transmembrane region" description="Helical" evidence="6">
    <location>
        <begin position="101"/>
        <end position="123"/>
    </location>
</feature>
<keyword evidence="5 6" id="KW-0472">Membrane</keyword>
<evidence type="ECO:0000256" key="1">
    <source>
        <dbReference type="ARBA" id="ARBA00004651"/>
    </source>
</evidence>
<evidence type="ECO:0000256" key="6">
    <source>
        <dbReference type="SAM" id="Phobius"/>
    </source>
</evidence>
<organism evidence="7 8">
    <name type="scientific">Clostridium saudiense</name>
    <dbReference type="NCBI Taxonomy" id="1414720"/>
    <lineage>
        <taxon>Bacteria</taxon>
        <taxon>Bacillati</taxon>
        <taxon>Bacillota</taxon>
        <taxon>Clostridia</taxon>
        <taxon>Eubacteriales</taxon>
        <taxon>Clostridiaceae</taxon>
        <taxon>Clostridium</taxon>
    </lineage>
</organism>
<accession>A0ABS2FCN9</accession>
<evidence type="ECO:0000256" key="4">
    <source>
        <dbReference type="ARBA" id="ARBA00022989"/>
    </source>
</evidence>
<feature type="transmembrane region" description="Helical" evidence="6">
    <location>
        <begin position="168"/>
        <end position="186"/>
    </location>
</feature>
<dbReference type="RefSeq" id="WP_204571801.1">
    <property type="nucleotide sequence ID" value="NZ_JACJLL010000007.1"/>
</dbReference>
<evidence type="ECO:0000256" key="3">
    <source>
        <dbReference type="ARBA" id="ARBA00022692"/>
    </source>
</evidence>
<protein>
    <submittedName>
        <fullName evidence="7">Oligosaccharide flippase family protein</fullName>
    </submittedName>
</protein>
<dbReference type="PANTHER" id="PTHR30250:SF11">
    <property type="entry name" value="O-ANTIGEN TRANSPORTER-RELATED"/>
    <property type="match status" value="1"/>
</dbReference>
<feature type="transmembrane region" description="Helical" evidence="6">
    <location>
        <begin position="406"/>
        <end position="427"/>
    </location>
</feature>
<feature type="transmembrane region" description="Helical" evidence="6">
    <location>
        <begin position="381"/>
        <end position="400"/>
    </location>
</feature>
<gene>
    <name evidence="7" type="ORF">H6A19_02040</name>
</gene>
<evidence type="ECO:0000313" key="7">
    <source>
        <dbReference type="EMBL" id="MBM6818129.1"/>
    </source>
</evidence>
<sequence length="443" mass="49946">MTEKFKNLIMNNKFMKNNVVKNSLIIMYGQTIASVISFFNAFLALRVIGVYGNGVIAIAASYSSIFNGLFNFQSYNAVIKFGAEALEQNDMHKYKKYLKQAFIQDVATAILAFVVGFLCIETVGRFMKWDSQMIFYIKIYMMTILFNITGSLSALLRLHDEFKVGAIIAIRVTVIKLLILLLTLPIKLNLTFYILLEIVLTIVSNIMLFYYAFKCLKKYNCQDFLKVKIEFDKEFTMFNFYNNIVSTIDMPTGQLVNLVINKFLGVSEVGIYNVFNRFGALVTRVTTPVSQSLLPELSKLVAKGEKKNAFSIVRKIFMYTTAGGGAVIVFVVLTYKLWLGLFIPVNIKNLIGLIVYFVYLTVTSAVAGVHLLFVSLNLVRYNLPVTFICNCIYLVMLYVFATNWGLLGILLALIIQAIMIATVKLIILRNDKDKSSGGELCAS</sequence>
<proteinExistence type="predicted"/>
<keyword evidence="8" id="KW-1185">Reference proteome</keyword>
<dbReference type="EMBL" id="JACJLL010000007">
    <property type="protein sequence ID" value="MBM6818129.1"/>
    <property type="molecule type" value="Genomic_DNA"/>
</dbReference>
<dbReference type="Pfam" id="PF01943">
    <property type="entry name" value="Polysacc_synt"/>
    <property type="match status" value="1"/>
</dbReference>